<organism evidence="1">
    <name type="scientific">Fagus sylvatica</name>
    <name type="common">Beechnut</name>
    <dbReference type="NCBI Taxonomy" id="28930"/>
    <lineage>
        <taxon>Eukaryota</taxon>
        <taxon>Viridiplantae</taxon>
        <taxon>Streptophyta</taxon>
        <taxon>Embryophyta</taxon>
        <taxon>Tracheophyta</taxon>
        <taxon>Spermatophyta</taxon>
        <taxon>Magnoliopsida</taxon>
        <taxon>eudicotyledons</taxon>
        <taxon>Gunneridae</taxon>
        <taxon>Pentapetalae</taxon>
        <taxon>rosids</taxon>
        <taxon>fabids</taxon>
        <taxon>Fagales</taxon>
        <taxon>Fagaceae</taxon>
        <taxon>Fagus</taxon>
    </lineage>
</organism>
<dbReference type="AlphaFoldDB" id="A0A2N9H9Z8"/>
<sequence>MCYSNPNLKPWAGVTVDHLLIHGPIAWELWTTVFSLFGVSWVMPKGVVDLLASWQGKFGRCQECGNLESNPSLSHVGNFEGAKCKEI</sequence>
<reference evidence="1" key="1">
    <citation type="submission" date="2018-02" db="EMBL/GenBank/DDBJ databases">
        <authorList>
            <person name="Cohen D.B."/>
            <person name="Kent A.D."/>
        </authorList>
    </citation>
    <scope>NUCLEOTIDE SEQUENCE</scope>
</reference>
<name>A0A2N9H9Z8_FAGSY</name>
<protein>
    <submittedName>
        <fullName evidence="1">Uncharacterized protein</fullName>
    </submittedName>
</protein>
<dbReference type="EMBL" id="OIVN01003057">
    <property type="protein sequence ID" value="SPD08491.1"/>
    <property type="molecule type" value="Genomic_DNA"/>
</dbReference>
<proteinExistence type="predicted"/>
<evidence type="ECO:0000313" key="1">
    <source>
        <dbReference type="EMBL" id="SPD08491.1"/>
    </source>
</evidence>
<accession>A0A2N9H9Z8</accession>
<gene>
    <name evidence="1" type="ORF">FSB_LOCUS36373</name>
</gene>